<gene>
    <name evidence="2" type="ORF">CLV52_0587</name>
</gene>
<keyword evidence="3" id="KW-1185">Reference proteome</keyword>
<accession>A0A4V3EB20</accession>
<comment type="caution">
    <text evidence="2">The sequence shown here is derived from an EMBL/GenBank/DDBJ whole genome shotgun (WGS) entry which is preliminary data.</text>
</comment>
<dbReference type="RefSeq" id="WP_133764676.1">
    <property type="nucleotide sequence ID" value="NZ_BAAARP010000001.1"/>
</dbReference>
<dbReference type="AlphaFoldDB" id="A0A4V3EB20"/>
<evidence type="ECO:0000313" key="2">
    <source>
        <dbReference type="EMBL" id="TDS80034.1"/>
    </source>
</evidence>
<sequence>MFPPNWSQFVPDLLNAGLTAALVALAVWWLQLRHDRADARRAALDDWNRLRVFLRPHFGEPSLEMVPGGLGIYHPVQNLREALKDQPIEEWARLLPENAAVVALARLEQEWPRLEQTQRRLAGLTPSVVRESTPSGRAWGDSRIELNVGALVPVRIEEARLEDQVSFQVLTEAGLAPLDITSWLDRVVSSEGFRPVAEDLKQRFERTNAAYRTVRASVME</sequence>
<organism evidence="2 3">
    <name type="scientific">Amnibacterium kyonggiense</name>
    <dbReference type="NCBI Taxonomy" id="595671"/>
    <lineage>
        <taxon>Bacteria</taxon>
        <taxon>Bacillati</taxon>
        <taxon>Actinomycetota</taxon>
        <taxon>Actinomycetes</taxon>
        <taxon>Micrococcales</taxon>
        <taxon>Microbacteriaceae</taxon>
        <taxon>Amnibacterium</taxon>
    </lineage>
</organism>
<evidence type="ECO:0000256" key="1">
    <source>
        <dbReference type="SAM" id="Phobius"/>
    </source>
</evidence>
<keyword evidence="1" id="KW-0472">Membrane</keyword>
<keyword evidence="1" id="KW-0812">Transmembrane</keyword>
<protein>
    <submittedName>
        <fullName evidence="2">Uncharacterized protein</fullName>
    </submittedName>
</protein>
<dbReference type="EMBL" id="SOAM01000001">
    <property type="protein sequence ID" value="TDS80034.1"/>
    <property type="molecule type" value="Genomic_DNA"/>
</dbReference>
<dbReference type="Proteomes" id="UP000295344">
    <property type="component" value="Unassembled WGS sequence"/>
</dbReference>
<proteinExistence type="predicted"/>
<keyword evidence="1" id="KW-1133">Transmembrane helix</keyword>
<reference evidence="2 3" key="1">
    <citation type="submission" date="2019-03" db="EMBL/GenBank/DDBJ databases">
        <title>Genomic Encyclopedia of Archaeal and Bacterial Type Strains, Phase II (KMG-II): from individual species to whole genera.</title>
        <authorList>
            <person name="Goeker M."/>
        </authorList>
    </citation>
    <scope>NUCLEOTIDE SEQUENCE [LARGE SCALE GENOMIC DNA]</scope>
    <source>
        <strain evidence="2 3">DSM 24782</strain>
    </source>
</reference>
<feature type="transmembrane region" description="Helical" evidence="1">
    <location>
        <begin position="13"/>
        <end position="32"/>
    </location>
</feature>
<name>A0A4V3EB20_9MICO</name>
<evidence type="ECO:0000313" key="3">
    <source>
        <dbReference type="Proteomes" id="UP000295344"/>
    </source>
</evidence>